<sequence length="215" mass="25241">MSHYQDQVHAIWAAWLQRDYTELKDAVRLAVTQDLSNMLVPPPGEKFYGYSLYTCNGLLHINAVLNTMPERQDRIDREQEQYTHNCADEWRHCRQDGYFNPVNACLTALREEFESLNDAFEDLEWDGVTTLDDDVDNYWTRHVQRMFAAVLEGLVELQKAGHFSHLEQAASPLLMIWFSDASVWEMEMIKESVRRLNSEFVYEEFCAVFNQYGSH</sequence>
<dbReference type="Pfam" id="PF14136">
    <property type="entry name" value="DUF4303"/>
    <property type="match status" value="1"/>
</dbReference>
<keyword evidence="2" id="KW-1185">Reference proteome</keyword>
<dbReference type="RefSeq" id="WP_110258538.1">
    <property type="nucleotide sequence ID" value="NZ_QJKB01000044.1"/>
</dbReference>
<dbReference type="InterPro" id="IPR025409">
    <property type="entry name" value="DUF4303"/>
</dbReference>
<protein>
    <submittedName>
        <fullName evidence="1">Uncharacterized protein DUF4303</fullName>
    </submittedName>
</protein>
<dbReference type="AlphaFoldDB" id="A0A318J2T8"/>
<reference evidence="1 2" key="1">
    <citation type="submission" date="2018-05" db="EMBL/GenBank/DDBJ databases">
        <title>Genomic Encyclopedia of Type Strains, Phase IV (KMG-IV): sequencing the most valuable type-strain genomes for metagenomic binning, comparative biology and taxonomic classification.</title>
        <authorList>
            <person name="Goeker M."/>
        </authorList>
    </citation>
    <scope>NUCLEOTIDE SEQUENCE [LARGE SCALE GENOMIC DNA]</scope>
    <source>
        <strain evidence="1 2">DSM 19792</strain>
    </source>
</reference>
<dbReference type="OrthoDB" id="2894957at2"/>
<accession>A0A318J2T8</accession>
<dbReference type="EMBL" id="QJKB01000044">
    <property type="protein sequence ID" value="PXX32904.1"/>
    <property type="molecule type" value="Genomic_DNA"/>
</dbReference>
<proteinExistence type="predicted"/>
<dbReference type="Proteomes" id="UP000247792">
    <property type="component" value="Unassembled WGS sequence"/>
</dbReference>
<evidence type="ECO:0000313" key="1">
    <source>
        <dbReference type="EMBL" id="PXX32904.1"/>
    </source>
</evidence>
<evidence type="ECO:0000313" key="2">
    <source>
        <dbReference type="Proteomes" id="UP000247792"/>
    </source>
</evidence>
<comment type="caution">
    <text evidence="1">The sequence shown here is derived from an EMBL/GenBank/DDBJ whole genome shotgun (WGS) entry which is preliminary data.</text>
</comment>
<name>A0A318J2T8_9BURK</name>
<gene>
    <name evidence="1" type="ORF">DFR42_1441</name>
</gene>
<organism evidence="1 2">
    <name type="scientific">Undibacterium pigrum</name>
    <dbReference type="NCBI Taxonomy" id="401470"/>
    <lineage>
        <taxon>Bacteria</taxon>
        <taxon>Pseudomonadati</taxon>
        <taxon>Pseudomonadota</taxon>
        <taxon>Betaproteobacteria</taxon>
        <taxon>Burkholderiales</taxon>
        <taxon>Oxalobacteraceae</taxon>
        <taxon>Undibacterium</taxon>
    </lineage>
</organism>